<evidence type="ECO:0000313" key="1">
    <source>
        <dbReference type="EMBL" id="CAD7577985.1"/>
    </source>
</evidence>
<dbReference type="EMBL" id="OE186585">
    <property type="protein sequence ID" value="CAD7577985.1"/>
    <property type="molecule type" value="Genomic_DNA"/>
</dbReference>
<accession>A0A7R9JES2</accession>
<proteinExistence type="predicted"/>
<gene>
    <name evidence="1" type="ORF">TCMB3V08_LOCUS10526</name>
</gene>
<protein>
    <submittedName>
        <fullName evidence="1">(California timema) hypothetical protein</fullName>
    </submittedName>
</protein>
<reference evidence="1" key="1">
    <citation type="submission" date="2020-11" db="EMBL/GenBank/DDBJ databases">
        <authorList>
            <person name="Tran Van P."/>
        </authorList>
    </citation>
    <scope>NUCLEOTIDE SEQUENCE</scope>
</reference>
<name>A0A7R9JES2_TIMCA</name>
<dbReference type="AlphaFoldDB" id="A0A7R9JES2"/>
<organism evidence="1">
    <name type="scientific">Timema californicum</name>
    <name type="common">California timema</name>
    <name type="synonym">Walking stick</name>
    <dbReference type="NCBI Taxonomy" id="61474"/>
    <lineage>
        <taxon>Eukaryota</taxon>
        <taxon>Metazoa</taxon>
        <taxon>Ecdysozoa</taxon>
        <taxon>Arthropoda</taxon>
        <taxon>Hexapoda</taxon>
        <taxon>Insecta</taxon>
        <taxon>Pterygota</taxon>
        <taxon>Neoptera</taxon>
        <taxon>Polyneoptera</taxon>
        <taxon>Phasmatodea</taxon>
        <taxon>Timematodea</taxon>
        <taxon>Timematoidea</taxon>
        <taxon>Timematidae</taxon>
        <taxon>Timema</taxon>
    </lineage>
</organism>
<sequence length="71" mass="8030">MRGARSPVGRLPRWRKGGCSTPLELFPTGDEIRFGRISSGVGYWGRNRPGMTNIAEQHMFNRNTALETSMY</sequence>